<dbReference type="AlphaFoldDB" id="A0A8J7YLX9"/>
<reference evidence="1" key="1">
    <citation type="submission" date="2021-04" db="EMBL/GenBank/DDBJ databases">
        <title>Genomic insights into ecological role and evolution of a novel Thermoplasmata order Candidatus Sysuiplasmatales.</title>
        <authorList>
            <person name="Yuan Y."/>
        </authorList>
    </citation>
    <scope>NUCLEOTIDE SEQUENCE</scope>
    <source>
        <strain evidence="1">YP2-bin.285</strain>
    </source>
</reference>
<proteinExistence type="predicted"/>
<comment type="caution">
    <text evidence="1">The sequence shown here is derived from an EMBL/GenBank/DDBJ whole genome shotgun (WGS) entry which is preliminary data.</text>
</comment>
<accession>A0A8J7YLX9</accession>
<sequence length="448" mass="50856">MVYNEKLRLASLDLAKSIAAVIPIPANEIAPKADLDDAFPDEGRQRSQIYQLLMDNSDKIKGLDEYVRFTSELTNDKQIFPQVGRTIQLGNYGIKLSIDSCTTSFLTGFILRLNKGRGTLDVCSNEEFTEMETFFYQPNAVFLVTSLLYNFTSAVKEIRVGDFLIRDIGKRSSEGLLGYSVDYLFSPVTHEIECELIVEKQIREDELKPAPQDIHALRIVEKLITALRMLKSEEVGLGSLVTVPKVWGFSGYAGIRKFPISRFIPPQFVLKEDDISELEKLVHILELSEEFSQESLGSSLRRFNTSYERWGDDDRIIDIVVALEAILLSGNEQLELKYRFALRGAALMNLPSDEGKKVFENLGYAYDIRSLILHGERQKGVITIMKKVTKSNHGIQSLGQFVFLLRNYLRRGIPAYLSIRETTNNHDEVIKLLDRRIINGLATELKNS</sequence>
<evidence type="ECO:0008006" key="3">
    <source>
        <dbReference type="Google" id="ProtNLM"/>
    </source>
</evidence>
<organism evidence="1 2">
    <name type="scientific">Candidatus Sysuiplasma superficiale</name>
    <dbReference type="NCBI Taxonomy" id="2823368"/>
    <lineage>
        <taxon>Archaea</taxon>
        <taxon>Methanobacteriati</taxon>
        <taxon>Thermoplasmatota</taxon>
        <taxon>Thermoplasmata</taxon>
        <taxon>Candidatus Sysuiplasmatales</taxon>
        <taxon>Candidatus Sysuiplasmataceae</taxon>
        <taxon>Candidatus Sysuiplasma</taxon>
    </lineage>
</organism>
<name>A0A8J7YLX9_9ARCH</name>
<evidence type="ECO:0000313" key="2">
    <source>
        <dbReference type="Proteomes" id="UP000716004"/>
    </source>
</evidence>
<protein>
    <recommendedName>
        <fullName evidence="3">Apea-like HEPN domain-containing protein</fullName>
    </recommendedName>
</protein>
<gene>
    <name evidence="1" type="ORF">J9259_08755</name>
</gene>
<evidence type="ECO:0000313" key="1">
    <source>
        <dbReference type="EMBL" id="MBX8632584.1"/>
    </source>
</evidence>
<dbReference type="EMBL" id="JAGVSJ010000037">
    <property type="protein sequence ID" value="MBX8632584.1"/>
    <property type="molecule type" value="Genomic_DNA"/>
</dbReference>
<dbReference type="Proteomes" id="UP000716004">
    <property type="component" value="Unassembled WGS sequence"/>
</dbReference>